<comment type="similarity">
    <text evidence="2 6">Belongs to the BI1 family.</text>
</comment>
<feature type="transmembrane region" description="Helical" evidence="6">
    <location>
        <begin position="87"/>
        <end position="107"/>
    </location>
</feature>
<proteinExistence type="inferred from homology"/>
<dbReference type="InterPro" id="IPR006214">
    <property type="entry name" value="Bax_inhibitor_1-related"/>
</dbReference>
<gene>
    <name evidence="7" type="ORF">HYZ11_01920</name>
</gene>
<dbReference type="AlphaFoldDB" id="A0A932HVA8"/>
<feature type="transmembrane region" description="Helical" evidence="6">
    <location>
        <begin position="26"/>
        <end position="45"/>
    </location>
</feature>
<dbReference type="Proteomes" id="UP000782312">
    <property type="component" value="Unassembled WGS sequence"/>
</dbReference>
<evidence type="ECO:0000256" key="1">
    <source>
        <dbReference type="ARBA" id="ARBA00004141"/>
    </source>
</evidence>
<feature type="transmembrane region" description="Helical" evidence="6">
    <location>
        <begin position="51"/>
        <end position="75"/>
    </location>
</feature>
<evidence type="ECO:0000256" key="2">
    <source>
        <dbReference type="ARBA" id="ARBA00010350"/>
    </source>
</evidence>
<keyword evidence="4 6" id="KW-1133">Transmembrane helix</keyword>
<feature type="transmembrane region" description="Helical" evidence="6">
    <location>
        <begin position="113"/>
        <end position="134"/>
    </location>
</feature>
<feature type="transmembrane region" description="Helical" evidence="6">
    <location>
        <begin position="168"/>
        <end position="187"/>
    </location>
</feature>
<dbReference type="CDD" id="cd10432">
    <property type="entry name" value="BI-1-like_bacterial"/>
    <property type="match status" value="1"/>
</dbReference>
<sequence>MRSQQFAQATGQRVLAADAAAFMQRVYGWMTAGLVVTGLTAWYIAGSPAAIRLIFGNPLGFLVVFLVQIGLVLAIRPVMRSQGAGAGSLLFLLYSASLGVTVSTLLLRFTGESVAQAFFVTAGAFGGLTLFAFATKRDLSAVGSFCMVGVIGLVIASVVNIFLQSPGVHFAISAIGVLIFAGLTAWDTQKMKDYAMSQDTDSETGRRAAVMAALELYLDFVLMFIYLTQLLGSSRD</sequence>
<keyword evidence="3 6" id="KW-0812">Transmembrane</keyword>
<evidence type="ECO:0000313" key="8">
    <source>
        <dbReference type="Proteomes" id="UP000782312"/>
    </source>
</evidence>
<evidence type="ECO:0000256" key="5">
    <source>
        <dbReference type="ARBA" id="ARBA00023136"/>
    </source>
</evidence>
<comment type="subcellular location">
    <subcellularLocation>
        <location evidence="1">Membrane</location>
        <topology evidence="1">Multi-pass membrane protein</topology>
    </subcellularLocation>
</comment>
<evidence type="ECO:0000256" key="4">
    <source>
        <dbReference type="ARBA" id="ARBA00022989"/>
    </source>
</evidence>
<dbReference type="EMBL" id="JACPUR010000002">
    <property type="protein sequence ID" value="MBI3126345.1"/>
    <property type="molecule type" value="Genomic_DNA"/>
</dbReference>
<name>A0A932HVA8_UNCTE</name>
<protein>
    <submittedName>
        <fullName evidence="7">Bax inhibitor-1/YccA family protein</fullName>
    </submittedName>
</protein>
<dbReference type="GO" id="GO:0005886">
    <property type="term" value="C:plasma membrane"/>
    <property type="evidence" value="ECO:0007669"/>
    <property type="project" value="TreeGrafter"/>
</dbReference>
<keyword evidence="5 6" id="KW-0472">Membrane</keyword>
<reference evidence="7" key="1">
    <citation type="submission" date="2020-07" db="EMBL/GenBank/DDBJ databases">
        <title>Huge and variable diversity of episymbiotic CPR bacteria and DPANN archaea in groundwater ecosystems.</title>
        <authorList>
            <person name="He C.Y."/>
            <person name="Keren R."/>
            <person name="Whittaker M."/>
            <person name="Farag I.F."/>
            <person name="Doudna J."/>
            <person name="Cate J.H.D."/>
            <person name="Banfield J.F."/>
        </authorList>
    </citation>
    <scope>NUCLEOTIDE SEQUENCE</scope>
    <source>
        <strain evidence="7">NC_groundwater_763_Ag_S-0.2um_68_21</strain>
    </source>
</reference>
<feature type="transmembrane region" description="Helical" evidence="6">
    <location>
        <begin position="208"/>
        <end position="227"/>
    </location>
</feature>
<dbReference type="PANTHER" id="PTHR23291:SF50">
    <property type="entry name" value="PROTEIN LIFEGUARD 4"/>
    <property type="match status" value="1"/>
</dbReference>
<feature type="transmembrane region" description="Helical" evidence="6">
    <location>
        <begin position="141"/>
        <end position="162"/>
    </location>
</feature>
<evidence type="ECO:0000313" key="7">
    <source>
        <dbReference type="EMBL" id="MBI3126345.1"/>
    </source>
</evidence>
<comment type="caution">
    <text evidence="7">The sequence shown here is derived from an EMBL/GenBank/DDBJ whole genome shotgun (WGS) entry which is preliminary data.</text>
</comment>
<evidence type="ECO:0000256" key="3">
    <source>
        <dbReference type="ARBA" id="ARBA00022692"/>
    </source>
</evidence>
<accession>A0A932HVA8</accession>
<dbReference type="PANTHER" id="PTHR23291">
    <property type="entry name" value="BAX INHIBITOR-RELATED"/>
    <property type="match status" value="1"/>
</dbReference>
<dbReference type="Pfam" id="PF01027">
    <property type="entry name" value="Bax1-I"/>
    <property type="match status" value="1"/>
</dbReference>
<evidence type="ECO:0000256" key="6">
    <source>
        <dbReference type="RuleBase" id="RU004379"/>
    </source>
</evidence>
<organism evidence="7 8">
    <name type="scientific">Tectimicrobiota bacterium</name>
    <dbReference type="NCBI Taxonomy" id="2528274"/>
    <lineage>
        <taxon>Bacteria</taxon>
        <taxon>Pseudomonadati</taxon>
        <taxon>Nitrospinota/Tectimicrobiota group</taxon>
        <taxon>Candidatus Tectimicrobiota</taxon>
    </lineage>
</organism>